<proteinExistence type="predicted"/>
<dbReference type="Gene3D" id="3.30.300.180">
    <property type="match status" value="1"/>
</dbReference>
<feature type="non-terminal residue" evidence="2">
    <location>
        <position position="40"/>
    </location>
</feature>
<feature type="domain" description="DnaA N-terminal" evidence="1">
    <location>
        <begin position="6"/>
        <end position="36"/>
    </location>
</feature>
<dbReference type="AlphaFoldDB" id="X1RJG8"/>
<reference evidence="2" key="1">
    <citation type="journal article" date="2014" name="Front. Microbiol.">
        <title>High frequency of phylogenetically diverse reductive dehalogenase-homologous genes in deep subseafloor sedimentary metagenomes.</title>
        <authorList>
            <person name="Kawai M."/>
            <person name="Futagami T."/>
            <person name="Toyoda A."/>
            <person name="Takaki Y."/>
            <person name="Nishi S."/>
            <person name="Hori S."/>
            <person name="Arai W."/>
            <person name="Tsubouchi T."/>
            <person name="Morono Y."/>
            <person name="Uchiyama I."/>
            <person name="Ito T."/>
            <person name="Fujiyama A."/>
            <person name="Inagaki F."/>
            <person name="Takami H."/>
        </authorList>
    </citation>
    <scope>NUCLEOTIDE SEQUENCE</scope>
    <source>
        <strain evidence="2">Expedition CK06-06</strain>
    </source>
</reference>
<sequence length="40" mass="4545">MQSAKEIWKRVLGDLQIQVSKANYATWLSDSQGLSYDNSI</sequence>
<organism evidence="2">
    <name type="scientific">marine sediment metagenome</name>
    <dbReference type="NCBI Taxonomy" id="412755"/>
    <lineage>
        <taxon>unclassified sequences</taxon>
        <taxon>metagenomes</taxon>
        <taxon>ecological metagenomes</taxon>
    </lineage>
</organism>
<dbReference type="EMBL" id="BARV01036613">
    <property type="protein sequence ID" value="GAI55704.1"/>
    <property type="molecule type" value="Genomic_DNA"/>
</dbReference>
<accession>X1RJG8</accession>
<evidence type="ECO:0000313" key="2">
    <source>
        <dbReference type="EMBL" id="GAI55704.1"/>
    </source>
</evidence>
<comment type="caution">
    <text evidence="2">The sequence shown here is derived from an EMBL/GenBank/DDBJ whole genome shotgun (WGS) entry which is preliminary data.</text>
</comment>
<protein>
    <recommendedName>
        <fullName evidence="1">DnaA N-terminal domain-containing protein</fullName>
    </recommendedName>
</protein>
<gene>
    <name evidence="2" type="ORF">S06H3_56847</name>
</gene>
<name>X1RJG8_9ZZZZ</name>
<dbReference type="InterPro" id="IPR024633">
    <property type="entry name" value="DnaA_N_dom"/>
</dbReference>
<dbReference type="Pfam" id="PF11638">
    <property type="entry name" value="DnaA_N"/>
    <property type="match status" value="1"/>
</dbReference>
<dbReference type="InterPro" id="IPR038454">
    <property type="entry name" value="DnaA_N_sf"/>
</dbReference>
<evidence type="ECO:0000259" key="1">
    <source>
        <dbReference type="Pfam" id="PF11638"/>
    </source>
</evidence>